<organism evidence="3 4">
    <name type="scientific">Paenibacillus piri</name>
    <dbReference type="NCBI Taxonomy" id="2547395"/>
    <lineage>
        <taxon>Bacteria</taxon>
        <taxon>Bacillati</taxon>
        <taxon>Bacillota</taxon>
        <taxon>Bacilli</taxon>
        <taxon>Bacillales</taxon>
        <taxon>Paenibacillaceae</taxon>
        <taxon>Paenibacillus</taxon>
    </lineage>
</organism>
<protein>
    <submittedName>
        <fullName evidence="3">PEP-utilizing protein</fullName>
    </submittedName>
</protein>
<dbReference type="InterPro" id="IPR008279">
    <property type="entry name" value="PEP-util_enz_mobile_dom"/>
</dbReference>
<evidence type="ECO:0000256" key="1">
    <source>
        <dbReference type="SAM" id="MobiDB-lite"/>
    </source>
</evidence>
<comment type="caution">
    <text evidence="3">The sequence shown here is derived from an EMBL/GenBank/DDBJ whole genome shotgun (WGS) entry which is preliminary data.</text>
</comment>
<dbReference type="Proteomes" id="UP000295636">
    <property type="component" value="Unassembled WGS sequence"/>
</dbReference>
<dbReference type="InterPro" id="IPR036637">
    <property type="entry name" value="Phosphohistidine_dom_sf"/>
</dbReference>
<keyword evidence="4" id="KW-1185">Reference proteome</keyword>
<dbReference type="AlphaFoldDB" id="A0A4V2ZUA4"/>
<dbReference type="Gene3D" id="3.50.30.10">
    <property type="entry name" value="Phosphohistidine domain"/>
    <property type="match status" value="1"/>
</dbReference>
<feature type="region of interest" description="Disordered" evidence="1">
    <location>
        <begin position="391"/>
        <end position="415"/>
    </location>
</feature>
<dbReference type="Pfam" id="PF00391">
    <property type="entry name" value="PEP-utilizers"/>
    <property type="match status" value="1"/>
</dbReference>
<feature type="domain" description="PEP-utilising enzyme mobile" evidence="2">
    <location>
        <begin position="465"/>
        <end position="535"/>
    </location>
</feature>
<dbReference type="EMBL" id="SMRT01000001">
    <property type="protein sequence ID" value="TDG00195.1"/>
    <property type="molecule type" value="Genomic_DNA"/>
</dbReference>
<accession>A0A4V2ZUA4</accession>
<evidence type="ECO:0000313" key="4">
    <source>
        <dbReference type="Proteomes" id="UP000295636"/>
    </source>
</evidence>
<evidence type="ECO:0000313" key="3">
    <source>
        <dbReference type="EMBL" id="TDG00195.1"/>
    </source>
</evidence>
<evidence type="ECO:0000259" key="2">
    <source>
        <dbReference type="Pfam" id="PF00391"/>
    </source>
</evidence>
<dbReference type="GO" id="GO:0016772">
    <property type="term" value="F:transferase activity, transferring phosphorus-containing groups"/>
    <property type="evidence" value="ECO:0007669"/>
    <property type="project" value="InterPro"/>
</dbReference>
<name>A0A4V2ZUA4_9BACL</name>
<sequence>MTVLTPFQSTLMLNDEDKQQSFWVQDDVHLAHALTPLFASFMVPAVTEGTKLAFDNLKLPMLQFRFKLADGRVYQDTVPYPADPQQRFEEHKSVVGPLLPVLKQTLQGYVDNEFLPFYRRLDDYRKQPLTLAEARDKVRELHDFYRRAWQLHFEIVLPRTSFLVLEQMYGQLTGETNTAVVYDMLSGVMNKSLETDRELWKLAEQANRSPETKAVFASPAESGYRVLLDRSEAGRELLERLRQVLEVYGYRSSNSHEFCDETWVENPEHALRIIASYTQKSYDFDREYAETVREREARTAAALDKMPEGELKQSFLQLYEWALHSWGLDEDHHFYIDAMLPAKSRLFLLKVGELLVEHGAVQDREDIFFLYLDELLDALSAPAALQATVEGRRREHAANQQKQAAPFYGKPPERPADPGLERIFGGKPPEIREKEQTFTGYAASQGVYTGTVKVVRSAEDFVKVKQGDVLVCKTTTPPWTVLFSVVGAIVTDAGGILSHAGTVAREYKLPAVVGTKIATTVLKDGDSVTVDGTGGVVHFGQSS</sequence>
<dbReference type="RefSeq" id="WP_133224898.1">
    <property type="nucleotide sequence ID" value="NZ_SMRT01000001.1"/>
</dbReference>
<proteinExistence type="predicted"/>
<dbReference type="PANTHER" id="PTHR43615:SF1">
    <property type="entry name" value="PPDK_N DOMAIN-CONTAINING PROTEIN"/>
    <property type="match status" value="1"/>
</dbReference>
<reference evidence="3 4" key="1">
    <citation type="submission" date="2019-03" db="EMBL/GenBank/DDBJ databases">
        <title>This is whole genome sequence of Paenibacillus sp MS74 strain.</title>
        <authorList>
            <person name="Trinh H.N."/>
        </authorList>
    </citation>
    <scope>NUCLEOTIDE SEQUENCE [LARGE SCALE GENOMIC DNA]</scope>
    <source>
        <strain evidence="3 4">MS74</strain>
    </source>
</reference>
<dbReference type="SUPFAM" id="SSF52009">
    <property type="entry name" value="Phosphohistidine domain"/>
    <property type="match status" value="1"/>
</dbReference>
<dbReference type="InterPro" id="IPR051549">
    <property type="entry name" value="PEP_Utilizing_Enz"/>
</dbReference>
<dbReference type="OrthoDB" id="9765468at2"/>
<dbReference type="PANTHER" id="PTHR43615">
    <property type="entry name" value="PHOSPHOENOLPYRUVATE SYNTHASE-RELATED"/>
    <property type="match status" value="1"/>
</dbReference>
<gene>
    <name evidence="3" type="ORF">E1757_00680</name>
</gene>